<accession>A0ABD1MD43</accession>
<protein>
    <submittedName>
        <fullName evidence="1">Uncharacterized protein</fullName>
    </submittedName>
</protein>
<proteinExistence type="predicted"/>
<sequence>MFRIKDKTGCYCSNFKPLQAVKDKKWKIKSFPFNAGLKRIRKATNDSAD</sequence>
<evidence type="ECO:0000313" key="2">
    <source>
        <dbReference type="Proteomes" id="UP001603857"/>
    </source>
</evidence>
<reference evidence="1 2" key="1">
    <citation type="submission" date="2024-08" db="EMBL/GenBank/DDBJ databases">
        <title>Insights into the chromosomal genome structure of Flemingia macrophylla.</title>
        <authorList>
            <person name="Ding Y."/>
            <person name="Zhao Y."/>
            <person name="Bi W."/>
            <person name="Wu M."/>
            <person name="Zhao G."/>
            <person name="Gong Y."/>
            <person name="Li W."/>
            <person name="Zhang P."/>
        </authorList>
    </citation>
    <scope>NUCLEOTIDE SEQUENCE [LARGE SCALE GENOMIC DNA]</scope>
    <source>
        <strain evidence="1">DYQJB</strain>
        <tissue evidence="1">Leaf</tissue>
    </source>
</reference>
<comment type="caution">
    <text evidence="1">The sequence shown here is derived from an EMBL/GenBank/DDBJ whole genome shotgun (WGS) entry which is preliminary data.</text>
</comment>
<evidence type="ECO:0000313" key="1">
    <source>
        <dbReference type="EMBL" id="KAL2333717.1"/>
    </source>
</evidence>
<organism evidence="1 2">
    <name type="scientific">Flemingia macrophylla</name>
    <dbReference type="NCBI Taxonomy" id="520843"/>
    <lineage>
        <taxon>Eukaryota</taxon>
        <taxon>Viridiplantae</taxon>
        <taxon>Streptophyta</taxon>
        <taxon>Embryophyta</taxon>
        <taxon>Tracheophyta</taxon>
        <taxon>Spermatophyta</taxon>
        <taxon>Magnoliopsida</taxon>
        <taxon>eudicotyledons</taxon>
        <taxon>Gunneridae</taxon>
        <taxon>Pentapetalae</taxon>
        <taxon>rosids</taxon>
        <taxon>fabids</taxon>
        <taxon>Fabales</taxon>
        <taxon>Fabaceae</taxon>
        <taxon>Papilionoideae</taxon>
        <taxon>50 kb inversion clade</taxon>
        <taxon>NPAAA clade</taxon>
        <taxon>indigoferoid/millettioid clade</taxon>
        <taxon>Phaseoleae</taxon>
        <taxon>Flemingia</taxon>
    </lineage>
</organism>
<dbReference type="EMBL" id="JBGMDY010000005">
    <property type="protein sequence ID" value="KAL2333717.1"/>
    <property type="molecule type" value="Genomic_DNA"/>
</dbReference>
<dbReference type="Proteomes" id="UP001603857">
    <property type="component" value="Unassembled WGS sequence"/>
</dbReference>
<keyword evidence="2" id="KW-1185">Reference proteome</keyword>
<dbReference type="AlphaFoldDB" id="A0ABD1MD43"/>
<name>A0ABD1MD43_9FABA</name>
<gene>
    <name evidence="1" type="ORF">Fmac_014930</name>
</gene>